<sequence>MRHLFFILLFSECFMAMGQKTASVAVNLTLPAVALIDIVPSASSTVALKMTAPTEAGQPIGVGTANSANWLIMTSAVTAAGSRNVSGSVVGTMPPGIRLRLDVSPYTGTGLGFSPSMGYVTTNIYMTNTATKFIDNIKGSFTGTGTGSNGFRLRYSIEISDYAAIRSGTTSLTVRYTMADN</sequence>
<dbReference type="OrthoDB" id="950922at2"/>
<name>A0A3D8Y475_9BACT</name>
<proteinExistence type="predicted"/>
<comment type="caution">
    <text evidence="1">The sequence shown here is derived from an EMBL/GenBank/DDBJ whole genome shotgun (WGS) entry which is preliminary data.</text>
</comment>
<evidence type="ECO:0000313" key="1">
    <source>
        <dbReference type="EMBL" id="REA56502.1"/>
    </source>
</evidence>
<evidence type="ECO:0000313" key="2">
    <source>
        <dbReference type="Proteomes" id="UP000256373"/>
    </source>
</evidence>
<keyword evidence="2" id="KW-1185">Reference proteome</keyword>
<dbReference type="AlphaFoldDB" id="A0A3D8Y475"/>
<organism evidence="1 2">
    <name type="scientific">Dyadobacter luteus</name>
    <dbReference type="NCBI Taxonomy" id="2259619"/>
    <lineage>
        <taxon>Bacteria</taxon>
        <taxon>Pseudomonadati</taxon>
        <taxon>Bacteroidota</taxon>
        <taxon>Cytophagia</taxon>
        <taxon>Cytophagales</taxon>
        <taxon>Spirosomataceae</taxon>
        <taxon>Dyadobacter</taxon>
    </lineage>
</organism>
<gene>
    <name evidence="1" type="ORF">DSL64_26655</name>
</gene>
<evidence type="ECO:0008006" key="3">
    <source>
        <dbReference type="Google" id="ProtNLM"/>
    </source>
</evidence>
<accession>A0A3D8Y475</accession>
<protein>
    <recommendedName>
        <fullName evidence="3">DUF4402 domain-containing protein</fullName>
    </recommendedName>
</protein>
<reference evidence="1 2" key="1">
    <citation type="submission" date="2018-07" db="EMBL/GenBank/DDBJ databases">
        <title>Dyadobacter roseus sp. nov., isolated from rose rhizosphere soil.</title>
        <authorList>
            <person name="Chen L."/>
        </authorList>
    </citation>
    <scope>NUCLEOTIDE SEQUENCE [LARGE SCALE GENOMIC DNA]</scope>
    <source>
        <strain evidence="1 2">RS19</strain>
    </source>
</reference>
<dbReference type="Proteomes" id="UP000256373">
    <property type="component" value="Unassembled WGS sequence"/>
</dbReference>
<dbReference type="EMBL" id="QNUL01000038">
    <property type="protein sequence ID" value="REA56502.1"/>
    <property type="molecule type" value="Genomic_DNA"/>
</dbReference>
<dbReference type="RefSeq" id="WP_115834013.1">
    <property type="nucleotide sequence ID" value="NZ_QNUL01000038.1"/>
</dbReference>